<dbReference type="RefSeq" id="WP_128954932.1">
    <property type="nucleotide sequence ID" value="NZ_CP030053.1"/>
</dbReference>
<evidence type="ECO:0000313" key="4">
    <source>
        <dbReference type="Proteomes" id="UP000290401"/>
    </source>
</evidence>
<name>A0AAE6C9K6_9BRAD</name>
<reference evidence="1 3" key="1">
    <citation type="submission" date="2018-06" db="EMBL/GenBank/DDBJ databases">
        <title>Comparative genomics of rhizobia nodulating Arachis hypogaea in China.</title>
        <authorList>
            <person name="Li Y."/>
        </authorList>
    </citation>
    <scope>NUCLEOTIDE SEQUENCE [LARGE SCALE GENOMIC DNA]</scope>
    <source>
        <strain evidence="1 3">CCBAU 51670</strain>
    </source>
</reference>
<dbReference type="AlphaFoldDB" id="A0AAE6C9K6"/>
<proteinExistence type="predicted"/>
<dbReference type="KEGG" id="bgz:XH91_21095"/>
<dbReference type="EMBL" id="CP030053">
    <property type="protein sequence ID" value="QAU47605.1"/>
    <property type="molecule type" value="Genomic_DNA"/>
</dbReference>
<dbReference type="Proteomes" id="UP000288972">
    <property type="component" value="Chromosome"/>
</dbReference>
<dbReference type="EMBL" id="RDQZ01000023">
    <property type="protein sequence ID" value="RXH09800.1"/>
    <property type="molecule type" value="Genomic_DNA"/>
</dbReference>
<evidence type="ECO:0000313" key="3">
    <source>
        <dbReference type="Proteomes" id="UP000288972"/>
    </source>
</evidence>
<protein>
    <submittedName>
        <fullName evidence="2">DUF3551 domain-containing protein</fullName>
    </submittedName>
</protein>
<gene>
    <name evidence="2" type="ORF">EAS56_24690</name>
    <name evidence="1" type="ORF">XH91_21095</name>
</gene>
<evidence type="ECO:0000313" key="1">
    <source>
        <dbReference type="EMBL" id="QAU47605.1"/>
    </source>
</evidence>
<accession>A0AAE6C9K6</accession>
<organism evidence="1 3">
    <name type="scientific">Bradyrhizobium guangzhouense</name>
    <dbReference type="NCBI Taxonomy" id="1325095"/>
    <lineage>
        <taxon>Bacteria</taxon>
        <taxon>Pseudomonadati</taxon>
        <taxon>Pseudomonadota</taxon>
        <taxon>Alphaproteobacteria</taxon>
        <taxon>Hyphomicrobiales</taxon>
        <taxon>Nitrobacteraceae</taxon>
        <taxon>Bradyrhizobium</taxon>
    </lineage>
</organism>
<dbReference type="Proteomes" id="UP000290401">
    <property type="component" value="Unassembled WGS sequence"/>
</dbReference>
<keyword evidence="4" id="KW-1185">Reference proteome</keyword>
<sequence>MVAVPPANGQRYDPRSPVCLQQWEWGGSSKIDCSYESWDACRLAAVGLPAMCLNNPYWAQSTTSGAARAPHRGARAPTLR</sequence>
<dbReference type="InterPro" id="IPR021937">
    <property type="entry name" value="DUF3551"/>
</dbReference>
<dbReference type="Pfam" id="PF12071">
    <property type="entry name" value="DUF3551"/>
    <property type="match status" value="1"/>
</dbReference>
<reference evidence="2 4" key="2">
    <citation type="submission" date="2018-10" db="EMBL/GenBank/DDBJ databases">
        <title>Bradyrhizobium sp. nov., effective nodules isolated from peanut in China.</title>
        <authorList>
            <person name="Li Y."/>
        </authorList>
    </citation>
    <scope>NUCLEOTIDE SEQUENCE [LARGE SCALE GENOMIC DNA]</scope>
    <source>
        <strain evidence="2 4">CCBAU 53426</strain>
    </source>
</reference>
<evidence type="ECO:0000313" key="2">
    <source>
        <dbReference type="EMBL" id="RXH09800.1"/>
    </source>
</evidence>